<keyword evidence="4" id="KW-1185">Reference proteome</keyword>
<protein>
    <submittedName>
        <fullName evidence="3">Uncharacterized protein</fullName>
    </submittedName>
</protein>
<name>U6LXP8_EIMMA</name>
<dbReference type="RefSeq" id="XP_013333378.1">
    <property type="nucleotide sequence ID" value="XM_013477924.1"/>
</dbReference>
<feature type="compositionally biased region" description="Basic and acidic residues" evidence="2">
    <location>
        <begin position="29"/>
        <end position="43"/>
    </location>
</feature>
<feature type="compositionally biased region" description="Low complexity" evidence="2">
    <location>
        <begin position="1278"/>
        <end position="1309"/>
    </location>
</feature>
<feature type="compositionally biased region" description="Basic and acidic residues" evidence="2">
    <location>
        <begin position="348"/>
        <end position="366"/>
    </location>
</feature>
<feature type="compositionally biased region" description="Low complexity" evidence="2">
    <location>
        <begin position="232"/>
        <end position="248"/>
    </location>
</feature>
<reference evidence="3" key="1">
    <citation type="submission" date="2013-10" db="EMBL/GenBank/DDBJ databases">
        <title>Genomic analysis of the causative agents of coccidiosis in chickens.</title>
        <authorList>
            <person name="Reid A.J."/>
            <person name="Blake D."/>
            <person name="Billington K."/>
            <person name="Browne H."/>
            <person name="Dunn M."/>
            <person name="Hung S."/>
            <person name="Kawahara F."/>
            <person name="Miranda-Saavedra D."/>
            <person name="Mourier T."/>
            <person name="Nagra H."/>
            <person name="Otto T.D."/>
            <person name="Rawlings N."/>
            <person name="Sanchez A."/>
            <person name="Sanders M."/>
            <person name="Subramaniam C."/>
            <person name="Tay Y."/>
            <person name="Dear P."/>
            <person name="Doerig C."/>
            <person name="Gruber A."/>
            <person name="Parkinson J."/>
            <person name="Shirley M."/>
            <person name="Wan K.L."/>
            <person name="Berriman M."/>
            <person name="Tomley F."/>
            <person name="Pain A."/>
        </authorList>
    </citation>
    <scope>NUCLEOTIDE SEQUENCE [LARGE SCALE GENOMIC DNA]</scope>
    <source>
        <strain evidence="3">Weybridge</strain>
    </source>
</reference>
<proteinExistence type="predicted"/>
<dbReference type="Proteomes" id="UP000030763">
    <property type="component" value="Unassembled WGS sequence"/>
</dbReference>
<evidence type="ECO:0000313" key="4">
    <source>
        <dbReference type="Proteomes" id="UP000030763"/>
    </source>
</evidence>
<feature type="compositionally biased region" description="Basic and acidic residues" evidence="2">
    <location>
        <begin position="1363"/>
        <end position="1374"/>
    </location>
</feature>
<feature type="coiled-coil region" evidence="1">
    <location>
        <begin position="1567"/>
        <end position="1615"/>
    </location>
</feature>
<feature type="compositionally biased region" description="Low complexity" evidence="2">
    <location>
        <begin position="177"/>
        <end position="186"/>
    </location>
</feature>
<reference evidence="3" key="2">
    <citation type="submission" date="2013-10" db="EMBL/GenBank/DDBJ databases">
        <authorList>
            <person name="Aslett M."/>
        </authorList>
    </citation>
    <scope>NUCLEOTIDE SEQUENCE [LARGE SCALE GENOMIC DNA]</scope>
    <source>
        <strain evidence="3">Weybridge</strain>
    </source>
</reference>
<feature type="compositionally biased region" description="Low complexity" evidence="2">
    <location>
        <begin position="367"/>
        <end position="388"/>
    </location>
</feature>
<dbReference type="OMA" id="CCCEIAY"/>
<feature type="region of interest" description="Disordered" evidence="2">
    <location>
        <begin position="73"/>
        <end position="278"/>
    </location>
</feature>
<keyword evidence="1" id="KW-0175">Coiled coil</keyword>
<feature type="compositionally biased region" description="Low complexity" evidence="2">
    <location>
        <begin position="138"/>
        <end position="157"/>
    </location>
</feature>
<feature type="region of interest" description="Disordered" evidence="2">
    <location>
        <begin position="20"/>
        <end position="49"/>
    </location>
</feature>
<feature type="compositionally biased region" description="Basic and acidic residues" evidence="2">
    <location>
        <begin position="1381"/>
        <end position="1394"/>
    </location>
</feature>
<evidence type="ECO:0000256" key="2">
    <source>
        <dbReference type="SAM" id="MobiDB-lite"/>
    </source>
</evidence>
<feature type="compositionally biased region" description="Polar residues" evidence="2">
    <location>
        <begin position="1318"/>
        <end position="1336"/>
    </location>
</feature>
<gene>
    <name evidence="3" type="ORF">EMWEY_00022880</name>
</gene>
<feature type="region of interest" description="Disordered" evidence="2">
    <location>
        <begin position="1638"/>
        <end position="1683"/>
    </location>
</feature>
<feature type="region of interest" description="Disordered" evidence="2">
    <location>
        <begin position="772"/>
        <end position="792"/>
    </location>
</feature>
<feature type="region of interest" description="Disordered" evidence="2">
    <location>
        <begin position="1227"/>
        <end position="1251"/>
    </location>
</feature>
<feature type="compositionally biased region" description="Polar residues" evidence="2">
    <location>
        <begin position="1655"/>
        <end position="1683"/>
    </location>
</feature>
<evidence type="ECO:0000256" key="1">
    <source>
        <dbReference type="SAM" id="Coils"/>
    </source>
</evidence>
<feature type="compositionally biased region" description="Basic and acidic residues" evidence="2">
    <location>
        <begin position="774"/>
        <end position="784"/>
    </location>
</feature>
<feature type="coiled-coil region" evidence="1">
    <location>
        <begin position="456"/>
        <end position="510"/>
    </location>
</feature>
<feature type="compositionally biased region" description="Low complexity" evidence="2">
    <location>
        <begin position="668"/>
        <end position="681"/>
    </location>
</feature>
<evidence type="ECO:0000313" key="3">
    <source>
        <dbReference type="EMBL" id="CDJ56727.1"/>
    </source>
</evidence>
<dbReference type="VEuPathDB" id="ToxoDB:EMWEY_00022880"/>
<feature type="region of interest" description="Disordered" evidence="2">
    <location>
        <begin position="406"/>
        <end position="449"/>
    </location>
</feature>
<sequence>MQQFPQRQHRLQLQQLVMQQSQQRRCERKRSSSIDGRFEEKVSEGNSSTAFRRSIAIPGLVEAAAGNVLPASAETWQRQQGEHERQRHLQRQGQHTEIGSSAEHQHMSHPHACRGQNPSRHRQRLPSKGAFPCRARDPQPSSHRSSRSNSSGGQNYSNQTEMYCSSRLSSNCSGPASHRSSSSSSSRRNRKNRGTVGGMLKGSSRQLLRKISAGPDGRERGKKQATGSARPNSNSINRYSSKNSSNRRVPCRSRAIPWKQQSQQSEDGKIQREIKPRQQRHCQRVQQQEYHSDCSICSKDSVASLISRSRRLLLGDGSTYREQHRHHTLRKWQQEQLLQQRRLETRSRSLQCKDIEGRKGREENQQSRRITSRSSSCRSPSSTNSISRTKNKSNALNERCIIEDSSPQPFYQCNDEKNNARPPEQQQKLPQGEEGQHFQQQHGGRGSNVRGMEDAVQHERLLLQQEERQRQQLKELHAQQQELQQQQLDHQMAEKLLMQKQQQLQQKELALHSRQQRQQQHAASLQRQQGRLTAAAAAVGSLQQQLQLLRVLLQHNIRDAARWMESSLLGFKSICDRQVGAVASAAAEAAAAHDQQKQQLQQSITLLELELQRTAGAMQQQEKLVETLRAQQDQEREAAAVAAAQQIEERLKNQHSMHQQHLEQIQELQVAHQKQQEAQQQHQRELQDQLLQQQQAANHEREKLQQKLQEAQEALETLRLQREDERAEKDKQQRAEAAELRRLKESNILLLQKVQQQEQQIQQQQQQLTMLQEQAEKDAQHRQEQQQQQEQQMLQAVQQLNAAASHKEARLQSLQREKEADKLQLERERQMVLLQSEELEEARKRLSAAASLQQQQQQALHEQHQQLLRLQRKHQQQNDEVVALQQQLQQLQQQNEAAEREHEERYARLQAESSQRLQQLLLQEQQLRREVAAQRELLRKGNSSTDELLLAKHELNTLKHELQDLLAEETGKRETLQQQNEQQRQQIATKQQLLRCLMQEKAALEAQLSQLQQQQQQQKQQYEDACKQHLAQTLKLQQQSEAEQQRVEHLQDKLEQQQQQLLLQQQKLDFLARQNEEKQQQLLLLQREEAALHDRLDSEAARANKLKDTLSAAQQTVQQQRQQLLLLQKSCMRGGEQIDEDLLKQTSPGKHAEAQETSAAVIGAAPGDAVDPRASSVSFECIKVEQLPRAFEADAQTVDGTAEGSKHSLVASRLQKLPLEALDISKAKDKQQQQGGNRSEPSKQNRQSSADTCDTEAHADCNSSSCSFHAVAEEQRSSRCSSNSSIRTSSATSDSSNCSYSSNTKCKNSPMLLRQRAKSTGSASSSRGEENQQQPLQPGDTPRFGPAAYLLHKLTSSSSPCDNKQEQKQQRQVEEASAGSRDMERTCGTRDSSGDNHLAMLQLELNGLRRSTFAARKRMRQLQQQRQDVRQQRQSIETQQKQRQQEEAEVYELLAQQSCCCEIAYQDLLQQSARFAAAVRNKQRLEVAAAVAAAGDPESAGTESVPTAAATTAGDAARCHFGGLLAASHDADKEEALRILLATAGRDKVCTAIQYWAREASSAKWILQRAHAERDTAANIRQNAQQKLQQLQQQADERRRQVQKLKREELALQSEEALCRDELLHLANKEQQLLLQFRQGSGDSSRNRSRFRLSTGRTHSSSLSGISKKNCTGGNRSASAEPLTRSSCSRAKCSALPHSSTAATACDMSSSSNKGWMALKSLQKLLQQHNLLSSPTSLMRKDPDMAAVASAMDTEHCHNKGCSFWVQLEESAGL</sequence>
<feature type="compositionally biased region" description="Low complexity" evidence="2">
    <location>
        <begin position="688"/>
        <end position="697"/>
    </location>
</feature>
<feature type="region of interest" description="Disordered" evidence="2">
    <location>
        <begin position="348"/>
        <end position="393"/>
    </location>
</feature>
<dbReference type="GeneID" id="25336274"/>
<dbReference type="OrthoDB" id="348776at2759"/>
<accession>U6LXP8</accession>
<feature type="compositionally biased region" description="Basic and acidic residues" evidence="2">
    <location>
        <begin position="266"/>
        <end position="276"/>
    </location>
</feature>
<feature type="region of interest" description="Disordered" evidence="2">
    <location>
        <begin position="668"/>
        <end position="707"/>
    </location>
</feature>
<feature type="compositionally biased region" description="Polar residues" evidence="2">
    <location>
        <begin position="158"/>
        <end position="174"/>
    </location>
</feature>
<feature type="compositionally biased region" description="Polar residues" evidence="2">
    <location>
        <begin position="1232"/>
        <end position="1251"/>
    </location>
</feature>
<feature type="coiled-coil region" evidence="1">
    <location>
        <begin position="1419"/>
        <end position="1456"/>
    </location>
</feature>
<dbReference type="EMBL" id="HG719081">
    <property type="protein sequence ID" value="CDJ56727.1"/>
    <property type="molecule type" value="Genomic_DNA"/>
</dbReference>
<feature type="region of interest" description="Disordered" evidence="2">
    <location>
        <begin position="1277"/>
        <end position="1395"/>
    </location>
</feature>
<organism evidence="3 4">
    <name type="scientific">Eimeria maxima</name>
    <name type="common">Coccidian parasite</name>
    <dbReference type="NCBI Taxonomy" id="5804"/>
    <lineage>
        <taxon>Eukaryota</taxon>
        <taxon>Sar</taxon>
        <taxon>Alveolata</taxon>
        <taxon>Apicomplexa</taxon>
        <taxon>Conoidasida</taxon>
        <taxon>Coccidia</taxon>
        <taxon>Eucoccidiorida</taxon>
        <taxon>Eimeriorina</taxon>
        <taxon>Eimeriidae</taxon>
        <taxon>Eimeria</taxon>
    </lineage>
</organism>